<keyword evidence="8" id="KW-1133">Transmembrane helix</keyword>
<comment type="subcellular location">
    <subcellularLocation>
        <location evidence="1">Cell membrane</location>
    </subcellularLocation>
    <subcellularLocation>
        <location evidence="10">Endomembrane system</location>
        <topology evidence="10">Single-pass membrane protein</topology>
    </subcellularLocation>
</comment>
<evidence type="ECO:0000256" key="10">
    <source>
        <dbReference type="ARBA" id="ARBA00037847"/>
    </source>
</evidence>
<dbReference type="InterPro" id="IPR032675">
    <property type="entry name" value="LRR_dom_sf"/>
</dbReference>
<evidence type="ECO:0000256" key="9">
    <source>
        <dbReference type="ARBA" id="ARBA00023136"/>
    </source>
</evidence>
<dbReference type="Gene3D" id="3.80.10.10">
    <property type="entry name" value="Ribonuclease Inhibitor"/>
    <property type="match status" value="3"/>
</dbReference>
<dbReference type="SUPFAM" id="SSF52047">
    <property type="entry name" value="RNI-like"/>
    <property type="match status" value="1"/>
</dbReference>
<evidence type="ECO:0000256" key="4">
    <source>
        <dbReference type="ARBA" id="ARBA00022614"/>
    </source>
</evidence>
<evidence type="ECO:0000256" key="3">
    <source>
        <dbReference type="ARBA" id="ARBA00022475"/>
    </source>
</evidence>
<dbReference type="FunFam" id="3.80.10.10:FF:000383">
    <property type="entry name" value="Leucine-rich repeat receptor protein kinase EMS1"/>
    <property type="match status" value="1"/>
</dbReference>
<evidence type="ECO:0000256" key="2">
    <source>
        <dbReference type="ARBA" id="ARBA00009592"/>
    </source>
</evidence>
<dbReference type="PANTHER" id="PTHR48062:SF52">
    <property type="entry name" value="RECEPTOR-LIKE PROTEIN 8-RELATED"/>
    <property type="match status" value="1"/>
</dbReference>
<name>A0AAW0IQ00_QUESU</name>
<dbReference type="GO" id="GO:0005886">
    <property type="term" value="C:plasma membrane"/>
    <property type="evidence" value="ECO:0007669"/>
    <property type="project" value="UniProtKB-SubCell"/>
</dbReference>
<reference evidence="11 12" key="1">
    <citation type="journal article" date="2018" name="Sci. Data">
        <title>The draft genome sequence of cork oak.</title>
        <authorList>
            <person name="Ramos A.M."/>
            <person name="Usie A."/>
            <person name="Barbosa P."/>
            <person name="Barros P.M."/>
            <person name="Capote T."/>
            <person name="Chaves I."/>
            <person name="Simoes F."/>
            <person name="Abreu I."/>
            <person name="Carrasquinho I."/>
            <person name="Faro C."/>
            <person name="Guimaraes J.B."/>
            <person name="Mendonca D."/>
            <person name="Nobrega F."/>
            <person name="Rodrigues L."/>
            <person name="Saibo N.J.M."/>
            <person name="Varela M.C."/>
            <person name="Egas C."/>
            <person name="Matos J."/>
            <person name="Miguel C.M."/>
            <person name="Oliveira M.M."/>
            <person name="Ricardo C.P."/>
            <person name="Goncalves S."/>
        </authorList>
    </citation>
    <scope>NUCLEOTIDE SEQUENCE [LARGE SCALE GENOMIC DNA]</scope>
    <source>
        <strain evidence="12">cv. HL8</strain>
    </source>
</reference>
<keyword evidence="12" id="KW-1185">Reference proteome</keyword>
<keyword evidence="6" id="KW-0732">Signal</keyword>
<protein>
    <submittedName>
        <fullName evidence="11">Receptor-like protein 9a</fullName>
    </submittedName>
</protein>
<organism evidence="11 12">
    <name type="scientific">Quercus suber</name>
    <name type="common">Cork oak</name>
    <dbReference type="NCBI Taxonomy" id="58331"/>
    <lineage>
        <taxon>Eukaryota</taxon>
        <taxon>Viridiplantae</taxon>
        <taxon>Streptophyta</taxon>
        <taxon>Embryophyta</taxon>
        <taxon>Tracheophyta</taxon>
        <taxon>Spermatophyta</taxon>
        <taxon>Magnoliopsida</taxon>
        <taxon>eudicotyledons</taxon>
        <taxon>Gunneridae</taxon>
        <taxon>Pentapetalae</taxon>
        <taxon>rosids</taxon>
        <taxon>fabids</taxon>
        <taxon>Fagales</taxon>
        <taxon>Fagaceae</taxon>
        <taxon>Quercus</taxon>
    </lineage>
</organism>
<dbReference type="GO" id="GO:0012505">
    <property type="term" value="C:endomembrane system"/>
    <property type="evidence" value="ECO:0007669"/>
    <property type="project" value="UniProtKB-SubCell"/>
</dbReference>
<evidence type="ECO:0000256" key="8">
    <source>
        <dbReference type="ARBA" id="ARBA00022989"/>
    </source>
</evidence>
<evidence type="ECO:0000256" key="1">
    <source>
        <dbReference type="ARBA" id="ARBA00004236"/>
    </source>
</evidence>
<keyword evidence="9" id="KW-0472">Membrane</keyword>
<keyword evidence="3" id="KW-1003">Cell membrane</keyword>
<sequence length="408" mass="45803">MDSTFSTGSKSLSRLGNLETLNLADNGFNKSFIKSLSAIKSLKNLNLSWNWQGLEGSFPAKASLENLEKLDLSSNLLNGSITTQEWNYMSKLSKLMHIDLSWNVFEKDILRFLGGALPDLKSVDLSHNEMQGPLSSKGILPPCLGRLTSLRFLDISKNQFSGNVPSFVIANLTSLEYIDLSYNRFEGLFSFSSLANHSKLKVVRFKGENYRVEEDNKFVSESNKLVIEAENPSWEPSFQLKVLLLQITTITKSSGQLFWGPFNLPTDRYQNLSWLDFSYNNFDGQLQENIGKILNLQYLNISQNHFEGNLPSSIGDMSNLEKLDVSNNYFSGEVPTKLVANCTSLVVLKLSNNEFHGEIFSKRFQFFNNSLRVLELNNNLFRGTLPDMVSPTGSYLGILDIRGSGGGF</sequence>
<keyword evidence="4" id="KW-0433">Leucine-rich repeat</keyword>
<dbReference type="PANTHER" id="PTHR48062">
    <property type="entry name" value="RECEPTOR-LIKE PROTEIN 14"/>
    <property type="match status" value="1"/>
</dbReference>
<dbReference type="InterPro" id="IPR051502">
    <property type="entry name" value="RLP_Defense_Trigger"/>
</dbReference>
<comment type="caution">
    <text evidence="11">The sequence shown here is derived from an EMBL/GenBank/DDBJ whole genome shotgun (WGS) entry which is preliminary data.</text>
</comment>
<proteinExistence type="inferred from homology"/>
<evidence type="ECO:0000256" key="6">
    <source>
        <dbReference type="ARBA" id="ARBA00022729"/>
    </source>
</evidence>
<gene>
    <name evidence="11" type="primary">RLP9A_5</name>
    <name evidence="11" type="ORF">CFP56_043917</name>
</gene>
<comment type="similarity">
    <text evidence="2">Belongs to the RLP family.</text>
</comment>
<keyword evidence="7" id="KW-0677">Repeat</keyword>
<dbReference type="PRINTS" id="PR00019">
    <property type="entry name" value="LEURICHRPT"/>
</dbReference>
<dbReference type="Pfam" id="PF00560">
    <property type="entry name" value="LRR_1"/>
    <property type="match status" value="6"/>
</dbReference>
<dbReference type="AlphaFoldDB" id="A0AAW0IQ00"/>
<evidence type="ECO:0000256" key="5">
    <source>
        <dbReference type="ARBA" id="ARBA00022692"/>
    </source>
</evidence>
<evidence type="ECO:0000313" key="12">
    <source>
        <dbReference type="Proteomes" id="UP000237347"/>
    </source>
</evidence>
<keyword evidence="5" id="KW-0812">Transmembrane</keyword>
<evidence type="ECO:0000256" key="7">
    <source>
        <dbReference type="ARBA" id="ARBA00022737"/>
    </source>
</evidence>
<dbReference type="Proteomes" id="UP000237347">
    <property type="component" value="Unassembled WGS sequence"/>
</dbReference>
<accession>A0AAW0IQ00</accession>
<evidence type="ECO:0000313" key="11">
    <source>
        <dbReference type="EMBL" id="KAK7816574.1"/>
    </source>
</evidence>
<dbReference type="InterPro" id="IPR001611">
    <property type="entry name" value="Leu-rich_rpt"/>
</dbReference>
<dbReference type="EMBL" id="PKMF04000931">
    <property type="protein sequence ID" value="KAK7816574.1"/>
    <property type="molecule type" value="Genomic_DNA"/>
</dbReference>